<dbReference type="OrthoDB" id="4559404at2"/>
<dbReference type="Proteomes" id="UP000295345">
    <property type="component" value="Unassembled WGS sequence"/>
</dbReference>
<evidence type="ECO:0000313" key="3">
    <source>
        <dbReference type="Proteomes" id="UP000295345"/>
    </source>
</evidence>
<gene>
    <name evidence="2" type="ORF">E1283_10115</name>
</gene>
<dbReference type="Pfam" id="PF04149">
    <property type="entry name" value="DUF397"/>
    <property type="match status" value="1"/>
</dbReference>
<evidence type="ECO:0000313" key="2">
    <source>
        <dbReference type="EMBL" id="TDC76277.1"/>
    </source>
</evidence>
<organism evidence="2 3">
    <name type="scientific">Streptomyces hainanensis</name>
    <dbReference type="NCBI Taxonomy" id="402648"/>
    <lineage>
        <taxon>Bacteria</taxon>
        <taxon>Bacillati</taxon>
        <taxon>Actinomycetota</taxon>
        <taxon>Actinomycetes</taxon>
        <taxon>Kitasatosporales</taxon>
        <taxon>Streptomycetaceae</taxon>
        <taxon>Streptomyces</taxon>
    </lineage>
</organism>
<name>A0A4R4TFN7_9ACTN</name>
<accession>A0A4R4TFN7</accession>
<proteinExistence type="predicted"/>
<dbReference type="InterPro" id="IPR007278">
    <property type="entry name" value="DUF397"/>
</dbReference>
<dbReference type="EMBL" id="SMKI01000080">
    <property type="protein sequence ID" value="TDC76277.1"/>
    <property type="molecule type" value="Genomic_DNA"/>
</dbReference>
<feature type="domain" description="DUF397" evidence="1">
    <location>
        <begin position="12"/>
        <end position="64"/>
    </location>
</feature>
<comment type="caution">
    <text evidence="2">The sequence shown here is derived from an EMBL/GenBank/DDBJ whole genome shotgun (WGS) entry which is preliminary data.</text>
</comment>
<protein>
    <submittedName>
        <fullName evidence="2">DUF397 domain-containing protein</fullName>
    </submittedName>
</protein>
<evidence type="ECO:0000259" key="1">
    <source>
        <dbReference type="Pfam" id="PF04149"/>
    </source>
</evidence>
<dbReference type="AlphaFoldDB" id="A0A4R4TFN7"/>
<dbReference type="RefSeq" id="WP_132817611.1">
    <property type="nucleotide sequence ID" value="NZ_SMKI01000080.1"/>
</dbReference>
<reference evidence="2 3" key="1">
    <citation type="submission" date="2019-03" db="EMBL/GenBank/DDBJ databases">
        <title>Draft genome sequences of novel Actinobacteria.</title>
        <authorList>
            <person name="Sahin N."/>
            <person name="Ay H."/>
            <person name="Saygin H."/>
        </authorList>
    </citation>
    <scope>NUCLEOTIDE SEQUENCE [LARGE SCALE GENOMIC DNA]</scope>
    <source>
        <strain evidence="2 3">DSM 41900</strain>
    </source>
</reference>
<sequence>MTRPTPEDLVAATWFKSSASNAQNECVEVARLGSAWAGIRDSKDPEHAALIVPAGTFAELVAFVSR</sequence>
<keyword evidence="3" id="KW-1185">Reference proteome</keyword>